<gene>
    <name evidence="1" type="ORF">ATO11_11695</name>
</gene>
<dbReference type="SUPFAM" id="SSF159275">
    <property type="entry name" value="PA1994-like"/>
    <property type="match status" value="1"/>
</dbReference>
<accession>A0A0L1JPX8</accession>
<dbReference type="OrthoDB" id="7347529at2"/>
<dbReference type="EMBL" id="AQQZ01000004">
    <property type="protein sequence ID" value="KNG93825.1"/>
    <property type="molecule type" value="Genomic_DNA"/>
</dbReference>
<dbReference type="InterPro" id="IPR009467">
    <property type="entry name" value="Glycolipid-bd_prot_put"/>
</dbReference>
<dbReference type="RefSeq" id="WP_050531030.1">
    <property type="nucleotide sequence ID" value="NZ_AQQZ01000004.1"/>
</dbReference>
<dbReference type="AlphaFoldDB" id="A0A0L1JPX8"/>
<organism evidence="1 2">
    <name type="scientific">Pseudaestuariivita atlantica</name>
    <dbReference type="NCBI Taxonomy" id="1317121"/>
    <lineage>
        <taxon>Bacteria</taxon>
        <taxon>Pseudomonadati</taxon>
        <taxon>Pseudomonadota</taxon>
        <taxon>Alphaproteobacteria</taxon>
        <taxon>Rhodobacterales</taxon>
        <taxon>Paracoccaceae</taxon>
        <taxon>Pseudaestuariivita</taxon>
    </lineage>
</organism>
<protein>
    <submittedName>
        <fullName evidence="1">Uncharacterized protein</fullName>
    </submittedName>
</protein>
<evidence type="ECO:0000313" key="1">
    <source>
        <dbReference type="EMBL" id="KNG93825.1"/>
    </source>
</evidence>
<sequence length="183" mass="20564">MTQPVASIRWRRLDGPGEDACRLSRQDSGWLLVGHARFDDSALDYVVRCDPAWRTISADVAGTAEGRDVGWAFARDADGWTMNGERQDVPPEARDIDLAFTPATNLMPVRVLQPGQKAGVRAAWFRWPEARLELLEQVYVREDEARVRYVSHTTGFRADLTVNADGFVTDYPGLWRAEEQGDA</sequence>
<evidence type="ECO:0000313" key="2">
    <source>
        <dbReference type="Proteomes" id="UP000036938"/>
    </source>
</evidence>
<dbReference type="STRING" id="1317121.ATO11_11695"/>
<proteinExistence type="predicted"/>
<reference evidence="1 2" key="1">
    <citation type="journal article" date="2015" name="Int. J. Syst. Evol. Microbiol.">
        <title>Aestuariivita atlantica sp. nov., isolated from deep sea sediment of the Atlantic Ocean.</title>
        <authorList>
            <person name="Li G."/>
            <person name="Lai Q."/>
            <person name="Du Y."/>
            <person name="Liu X."/>
            <person name="Sun F."/>
            <person name="Shao Z."/>
        </authorList>
    </citation>
    <scope>NUCLEOTIDE SEQUENCE [LARGE SCALE GENOMIC DNA]</scope>
    <source>
        <strain evidence="1 2">22II-S11-z3</strain>
    </source>
</reference>
<comment type="caution">
    <text evidence="1">The sequence shown here is derived from an EMBL/GenBank/DDBJ whole genome shotgun (WGS) entry which is preliminary data.</text>
</comment>
<name>A0A0L1JPX8_9RHOB</name>
<dbReference type="Pfam" id="PF06475">
    <property type="entry name" value="Glycolipid_bind"/>
    <property type="match status" value="1"/>
</dbReference>
<dbReference type="Proteomes" id="UP000036938">
    <property type="component" value="Unassembled WGS sequence"/>
</dbReference>
<keyword evidence="2" id="KW-1185">Reference proteome</keyword>